<reference evidence="3 4" key="1">
    <citation type="submission" date="2014-07" db="EMBL/GenBank/DDBJ databases">
        <title>Draft genome sequence of Thalassospira profundimaris PR54-5.</title>
        <authorList>
            <person name="Lai Q."/>
            <person name="Shao Z."/>
        </authorList>
    </citation>
    <scope>NUCLEOTIDE SEQUENCE [LARGE SCALE GENOMIC DNA]</scope>
    <source>
        <strain evidence="3 4">PR54-5</strain>
    </source>
</reference>
<evidence type="ECO:0000259" key="2">
    <source>
        <dbReference type="Pfam" id="PF20285"/>
    </source>
</evidence>
<name>A0A367WVL6_9PROT</name>
<evidence type="ECO:0000313" key="4">
    <source>
        <dbReference type="Proteomes" id="UP000252255"/>
    </source>
</evidence>
<dbReference type="Proteomes" id="UP000252255">
    <property type="component" value="Unassembled WGS sequence"/>
</dbReference>
<evidence type="ECO:0000313" key="3">
    <source>
        <dbReference type="EMBL" id="RCK45505.1"/>
    </source>
</evidence>
<organism evidence="3 4">
    <name type="scientific">Thalassospira profundimaris</name>
    <dbReference type="NCBI Taxonomy" id="502049"/>
    <lineage>
        <taxon>Bacteria</taxon>
        <taxon>Pseudomonadati</taxon>
        <taxon>Pseudomonadota</taxon>
        <taxon>Alphaproteobacteria</taxon>
        <taxon>Rhodospirillales</taxon>
        <taxon>Thalassospiraceae</taxon>
        <taxon>Thalassospira</taxon>
    </lineage>
</organism>
<proteinExistence type="predicted"/>
<accession>A0A367WVL6</accession>
<dbReference type="InterPro" id="IPR046911">
    <property type="entry name" value="ABC-3C_CTD9"/>
</dbReference>
<dbReference type="EMBL" id="JPWI01000007">
    <property type="protein sequence ID" value="RCK45505.1"/>
    <property type="molecule type" value="Genomic_DNA"/>
</dbReference>
<protein>
    <recommendedName>
        <fullName evidence="2">ABC-three component systems C-terminal domain-containing protein</fullName>
    </recommendedName>
</protein>
<dbReference type="Pfam" id="PF20285">
    <property type="entry name" value="CTD9"/>
    <property type="match status" value="1"/>
</dbReference>
<sequence length="193" mass="22049">MTNSDNASSVNQSNASAQGDMIGRDKITNTTNQFERRKSQIESWMEKLAQEISSNEKTQEMVDSLQYFKKKYSVDGIDGLENKLEHAGRGKEQIAKALMRKEEFSKLLDKYGLYGSAQEIFAFLLSRVEHLFEVEVTPLIGHVDDTEIEKLIQHKVVSPVLDEMSQGVFAVNNNHASGMVYWLAEQCFIRWHK</sequence>
<feature type="region of interest" description="Disordered" evidence="1">
    <location>
        <begin position="1"/>
        <end position="31"/>
    </location>
</feature>
<dbReference type="AlphaFoldDB" id="A0A367WVL6"/>
<feature type="compositionally biased region" description="Low complexity" evidence="1">
    <location>
        <begin position="1"/>
        <end position="17"/>
    </location>
</feature>
<gene>
    <name evidence="3" type="ORF">TH30_13090</name>
</gene>
<evidence type="ECO:0000256" key="1">
    <source>
        <dbReference type="SAM" id="MobiDB-lite"/>
    </source>
</evidence>
<comment type="caution">
    <text evidence="3">The sequence shown here is derived from an EMBL/GenBank/DDBJ whole genome shotgun (WGS) entry which is preliminary data.</text>
</comment>
<feature type="domain" description="ABC-three component systems C-terminal" evidence="2">
    <location>
        <begin position="79"/>
        <end position="191"/>
    </location>
</feature>